<dbReference type="InterPro" id="IPR052974">
    <property type="entry name" value="GH79_Enzymes"/>
</dbReference>
<evidence type="ECO:0000256" key="2">
    <source>
        <dbReference type="SAM" id="Phobius"/>
    </source>
</evidence>
<reference evidence="3" key="1">
    <citation type="submission" date="2022-05" db="EMBL/GenBank/DDBJ databases">
        <title>Complete genome sequence of toluene-degrading Gulosibacter sediminis strain ACHW.36C.</title>
        <authorList>
            <person name="Wai A.C."/>
            <person name="Lai G.K."/>
            <person name="Griffin S.D."/>
            <person name="Leung F.C."/>
        </authorList>
    </citation>
    <scope>NUCLEOTIDE SEQUENCE [LARGE SCALE GENOMIC DNA]</scope>
    <source>
        <strain evidence="3">ACHW.36C</strain>
    </source>
</reference>
<feature type="region of interest" description="Disordered" evidence="1">
    <location>
        <begin position="1"/>
        <end position="27"/>
    </location>
</feature>
<feature type="transmembrane region" description="Helical" evidence="2">
    <location>
        <begin position="33"/>
        <end position="54"/>
    </location>
</feature>
<name>A0ABY4MXM8_9MICO</name>
<evidence type="ECO:0000313" key="3">
    <source>
        <dbReference type="EMBL" id="UQN15144.1"/>
    </source>
</evidence>
<protein>
    <submittedName>
        <fullName evidence="3">Uncharacterized protein</fullName>
    </submittedName>
</protein>
<dbReference type="InterPro" id="IPR013780">
    <property type="entry name" value="Glyco_hydro_b"/>
</dbReference>
<keyword evidence="2" id="KW-0472">Membrane</keyword>
<dbReference type="Gene3D" id="2.60.40.1180">
    <property type="entry name" value="Golgi alpha-mannosidase II"/>
    <property type="match status" value="1"/>
</dbReference>
<dbReference type="Gene3D" id="3.20.20.80">
    <property type="entry name" value="Glycosidases"/>
    <property type="match status" value="1"/>
</dbReference>
<dbReference type="InterPro" id="IPR017853">
    <property type="entry name" value="GH"/>
</dbReference>
<accession>A0ABY4MXM8</accession>
<evidence type="ECO:0000256" key="1">
    <source>
        <dbReference type="SAM" id="MobiDB-lite"/>
    </source>
</evidence>
<feature type="region of interest" description="Disordered" evidence="1">
    <location>
        <begin position="571"/>
        <end position="590"/>
    </location>
</feature>
<dbReference type="SUPFAM" id="SSF51445">
    <property type="entry name" value="(Trans)glycosidases"/>
    <property type="match status" value="1"/>
</dbReference>
<feature type="region of interest" description="Disordered" evidence="1">
    <location>
        <begin position="508"/>
        <end position="532"/>
    </location>
</feature>
<dbReference type="PANTHER" id="PTHR36183">
    <property type="entry name" value="BETA-GLUCURONIDASE"/>
    <property type="match status" value="1"/>
</dbReference>
<sequence>MPPGHRPRTTAKDDDDSMTSDRTNAPARRSPRLAWIIAGASVAIVVLIAAIVFAPHDATETGPTDSGTASDAATPTPTQNIAEQLIVPGYDPNPGTFALPDASGLSAEPITANFALADDATAWGGTFGLSFEATELANPAWNSDNSNLTTTLAALGNPVLRFGGNKVDRRMWWTSTDEPAPEWAEATVTPADLERVAAVVEAVDADVTLVVDLGHNDPERAADMVKYATAAFGDHLLAITIGNEPNGYSPEAQPDLAVRGDDWDTDAYQDALVEHSDAIDAETPGTNYAGPGAYDTTWLRAYTESDLPNKTAVTMHWYPLWRCDATSNRSSTTTIENLTSPALRESAHKILSLGKGVADDAGLPFWVEETGPTSCSGGNETSRTHAQALWTSDYVLTAAEIGAERIAFHSMLGACDGGAPMSPVCASGTVDEPGEVIEGRSNFLALMLLSWVPDGQVLTPSVSGDGRVMVHAVYGDDGSLTYVIVDMRDPSATDALAPVSLHAPEGLGADAPAAWTPDSGSQLASDSLDSTESTLPAMAPVQAELAGATLTADAPLTVASTPGTTTVLTFDDAASHADGDGPTATASATP</sequence>
<proteinExistence type="predicted"/>
<organism evidence="3">
    <name type="scientific">Gulosibacter sediminis</name>
    <dbReference type="NCBI Taxonomy" id="1729695"/>
    <lineage>
        <taxon>Bacteria</taxon>
        <taxon>Bacillati</taxon>
        <taxon>Actinomycetota</taxon>
        <taxon>Actinomycetes</taxon>
        <taxon>Micrococcales</taxon>
        <taxon>Microbacteriaceae</taxon>
        <taxon>Gulosibacter</taxon>
    </lineage>
</organism>
<gene>
    <name evidence="3" type="ORF">M3M28_01355</name>
</gene>
<feature type="compositionally biased region" description="Polar residues" evidence="1">
    <location>
        <begin position="518"/>
        <end position="532"/>
    </location>
</feature>
<keyword evidence="2" id="KW-0812">Transmembrane</keyword>
<dbReference type="PANTHER" id="PTHR36183:SF2">
    <property type="entry name" value="BETA-GLUCURONIDASE C-TERMINAL DOMAIN-CONTAINING PROTEIN"/>
    <property type="match status" value="1"/>
</dbReference>
<dbReference type="EMBL" id="CP097160">
    <property type="protein sequence ID" value="UQN15144.1"/>
    <property type="molecule type" value="Genomic_DNA"/>
</dbReference>
<keyword evidence="2" id="KW-1133">Transmembrane helix</keyword>